<keyword evidence="9" id="KW-1185">Reference proteome</keyword>
<sequence>MGDWEDCHGGNRNNENTLLSRGTGEGVKRSERDNLNSIDIMEEYEKDPERALKLIESLRYANMPLCNIPCAYDISAYPSSKHYNQLVSVYGTVMKMGLLKFKMVGDKEIDYQEIKIQERNTMYVPRTITVQLHNKLINSCKPGEVIRVSGVVEILWRRLKLGCPIECEYALRAVEVTHHTIKTESEPIMLPENEFDLLIEVIDKYAPSLAGMRQAKLALLICTVGGQESSKDPQIKEHEDGSVKERESITTEQMYYESQSKNRVSSHILLVGKTGSGKSTLLNFAAKTVVPAVKTTGNSCSSAGLTACATRENKEWMIEPGAIPQADRGICCIDDFNSLQKEEKASILEAMEQQTITIAKAGILLKLDTRCTIIGAARHNTEPEWALPSLKLSPPLLSRFDLIMGLDDLLASDEEIAIKNIDKTPEDDSAVFIHNLIEQRKKIPVTLSEESKRIIEVYYRKQKEIDNISIRALESHIRLCEAYTKLQGQDVVTEVHALMIVLLLNSSLNTKRLWKYTLDGVIGSRNLLSAALLHIKNDLLPE</sequence>
<dbReference type="PANTHER" id="PTHR11630">
    <property type="entry name" value="DNA REPLICATION LICENSING FACTOR MCM FAMILY MEMBER"/>
    <property type="match status" value="1"/>
</dbReference>
<dbReference type="AlphaFoldDB" id="I3EH36"/>
<dbReference type="InterPro" id="IPR041562">
    <property type="entry name" value="MCM_lid"/>
</dbReference>
<dbReference type="EMBL" id="GL870878">
    <property type="protein sequence ID" value="EIJ88533.1"/>
    <property type="molecule type" value="Genomic_DNA"/>
</dbReference>
<dbReference type="Proteomes" id="UP000002872">
    <property type="component" value="Unassembled WGS sequence"/>
</dbReference>
<feature type="compositionally biased region" description="Polar residues" evidence="6">
    <location>
        <begin position="11"/>
        <end position="20"/>
    </location>
</feature>
<dbReference type="InterPro" id="IPR033762">
    <property type="entry name" value="MCM_OB"/>
</dbReference>
<evidence type="ECO:0000256" key="3">
    <source>
        <dbReference type="ARBA" id="ARBA00022840"/>
    </source>
</evidence>
<dbReference type="InterPro" id="IPR003593">
    <property type="entry name" value="AAA+_ATPase"/>
</dbReference>
<dbReference type="PRINTS" id="PR01657">
    <property type="entry name" value="MCMFAMILY"/>
</dbReference>
<dbReference type="PROSITE" id="PS50051">
    <property type="entry name" value="MCM_2"/>
    <property type="match status" value="1"/>
</dbReference>
<evidence type="ECO:0000259" key="7">
    <source>
        <dbReference type="PROSITE" id="PS50051"/>
    </source>
</evidence>
<dbReference type="GO" id="GO:0003697">
    <property type="term" value="F:single-stranded DNA binding"/>
    <property type="evidence" value="ECO:0007669"/>
    <property type="project" value="TreeGrafter"/>
</dbReference>
<dbReference type="GO" id="GO:0017116">
    <property type="term" value="F:single-stranded DNA helicase activity"/>
    <property type="evidence" value="ECO:0007669"/>
    <property type="project" value="TreeGrafter"/>
</dbReference>
<dbReference type="InterPro" id="IPR001208">
    <property type="entry name" value="MCM_dom"/>
</dbReference>
<dbReference type="PANTHER" id="PTHR11630:SF48">
    <property type="entry name" value="DNA HELICASE MCM9"/>
    <property type="match status" value="1"/>
</dbReference>
<evidence type="ECO:0000256" key="4">
    <source>
        <dbReference type="ARBA" id="ARBA00023125"/>
    </source>
</evidence>
<feature type="domain" description="MCM C-terminal AAA(+) ATPase" evidence="7">
    <location>
        <begin position="197"/>
        <end position="408"/>
    </location>
</feature>
<dbReference type="Pfam" id="PF17855">
    <property type="entry name" value="MCM_lid"/>
    <property type="match status" value="1"/>
</dbReference>
<dbReference type="InterPro" id="IPR012340">
    <property type="entry name" value="NA-bd_OB-fold"/>
</dbReference>
<dbReference type="InterPro" id="IPR018525">
    <property type="entry name" value="MCM_CS"/>
</dbReference>
<dbReference type="SUPFAM" id="SSF50249">
    <property type="entry name" value="Nucleic acid-binding proteins"/>
    <property type="match status" value="1"/>
</dbReference>
<dbReference type="Pfam" id="PF00493">
    <property type="entry name" value="MCM"/>
    <property type="match status" value="1"/>
</dbReference>
<evidence type="ECO:0000256" key="1">
    <source>
        <dbReference type="ARBA" id="ARBA00012551"/>
    </source>
</evidence>
<dbReference type="GO" id="GO:0031261">
    <property type="term" value="C:DNA replication preinitiation complex"/>
    <property type="evidence" value="ECO:0007669"/>
    <property type="project" value="UniProtKB-ARBA"/>
</dbReference>
<keyword evidence="3 5" id="KW-0067">ATP-binding</keyword>
<dbReference type="OMA" id="ACATREN"/>
<dbReference type="STRING" id="935791.I3EH36"/>
<keyword evidence="4 5" id="KW-0238">DNA-binding</keyword>
<dbReference type="PROSITE" id="PS00847">
    <property type="entry name" value="MCM_1"/>
    <property type="match status" value="1"/>
</dbReference>
<proteinExistence type="inferred from homology"/>
<evidence type="ECO:0000256" key="2">
    <source>
        <dbReference type="ARBA" id="ARBA00022741"/>
    </source>
</evidence>
<evidence type="ECO:0000256" key="5">
    <source>
        <dbReference type="RuleBase" id="RU004070"/>
    </source>
</evidence>
<dbReference type="SMART" id="SM00382">
    <property type="entry name" value="AAA"/>
    <property type="match status" value="1"/>
</dbReference>
<dbReference type="VEuPathDB" id="MicrosporidiaDB:NEQG_01223"/>
<dbReference type="SMART" id="SM00350">
    <property type="entry name" value="MCM"/>
    <property type="match status" value="1"/>
</dbReference>
<dbReference type="InterPro" id="IPR031327">
    <property type="entry name" value="MCM"/>
</dbReference>
<keyword evidence="2 5" id="KW-0547">Nucleotide-binding</keyword>
<dbReference type="Gene3D" id="2.40.50.140">
    <property type="entry name" value="Nucleic acid-binding proteins"/>
    <property type="match status" value="1"/>
</dbReference>
<evidence type="ECO:0000313" key="8">
    <source>
        <dbReference type="EMBL" id="EIJ88533.1"/>
    </source>
</evidence>
<dbReference type="InterPro" id="IPR027417">
    <property type="entry name" value="P-loop_NTPase"/>
</dbReference>
<dbReference type="GO" id="GO:0042555">
    <property type="term" value="C:MCM complex"/>
    <property type="evidence" value="ECO:0007669"/>
    <property type="project" value="UniProtKB-ARBA"/>
</dbReference>
<organism evidence="8 9">
    <name type="scientific">Nematocida parisii (strain ERTm3)</name>
    <name type="common">Nematode killer fungus</name>
    <dbReference type="NCBI Taxonomy" id="935791"/>
    <lineage>
        <taxon>Eukaryota</taxon>
        <taxon>Fungi</taxon>
        <taxon>Fungi incertae sedis</taxon>
        <taxon>Microsporidia</taxon>
        <taxon>Nematocida</taxon>
    </lineage>
</organism>
<dbReference type="GO" id="GO:0016787">
    <property type="term" value="F:hydrolase activity"/>
    <property type="evidence" value="ECO:0007669"/>
    <property type="project" value="UniProtKB-KW"/>
</dbReference>
<evidence type="ECO:0000313" key="9">
    <source>
        <dbReference type="Proteomes" id="UP000002872"/>
    </source>
</evidence>
<dbReference type="GO" id="GO:0006279">
    <property type="term" value="P:premeiotic DNA replication"/>
    <property type="evidence" value="ECO:0007669"/>
    <property type="project" value="UniProtKB-ARBA"/>
</dbReference>
<reference evidence="8" key="1">
    <citation type="submission" date="2011-01" db="EMBL/GenBank/DDBJ databases">
        <title>The Genome Sequence of Nematocida parisii strain ERTm3.</title>
        <authorList>
            <consortium name="The Broad Institute Genome Sequencing Platform"/>
            <consortium name="The Broad Institute Genome Sequencing Center for Infectious Disease"/>
            <person name="Cuomo C."/>
            <person name="Troemel E."/>
            <person name="Young S.K."/>
            <person name="Zeng Q."/>
            <person name="Gargeya S."/>
            <person name="Fitzgerald M."/>
            <person name="Haas B."/>
            <person name="Abouelleil A."/>
            <person name="Alvarado L."/>
            <person name="Arachchi H.M."/>
            <person name="Berlin A."/>
            <person name="Chapman S.B."/>
            <person name="Gearin G."/>
            <person name="Goldberg J."/>
            <person name="Griggs A."/>
            <person name="Gujja S."/>
            <person name="Hansen M."/>
            <person name="Heiman D."/>
            <person name="Howarth C."/>
            <person name="Larimer J."/>
            <person name="Lui A."/>
            <person name="MacDonald P.J.P."/>
            <person name="McCowen C."/>
            <person name="Montmayeur A."/>
            <person name="Murphy C."/>
            <person name="Neiman D."/>
            <person name="Pearson M."/>
            <person name="Priest M."/>
            <person name="Roberts A."/>
            <person name="Saif S."/>
            <person name="Shea T."/>
            <person name="Sisk P."/>
            <person name="Stolte C."/>
            <person name="Sykes S."/>
            <person name="Wortman J."/>
            <person name="Nusbaum C."/>
            <person name="Birren B."/>
        </authorList>
    </citation>
    <scope>NUCLEOTIDE SEQUENCE</scope>
    <source>
        <strain evidence="8">ERTm3</strain>
    </source>
</reference>
<dbReference type="GO" id="GO:0005656">
    <property type="term" value="C:nuclear pre-replicative complex"/>
    <property type="evidence" value="ECO:0007669"/>
    <property type="project" value="UniProtKB-ARBA"/>
</dbReference>
<dbReference type="GO" id="GO:0005524">
    <property type="term" value="F:ATP binding"/>
    <property type="evidence" value="ECO:0007669"/>
    <property type="project" value="UniProtKB-KW"/>
</dbReference>
<name>I3EH36_NEMP3</name>
<dbReference type="GO" id="GO:0043596">
    <property type="term" value="C:nuclear replication fork"/>
    <property type="evidence" value="ECO:0007669"/>
    <property type="project" value="UniProtKB-ARBA"/>
</dbReference>
<evidence type="ECO:0000256" key="6">
    <source>
        <dbReference type="SAM" id="MobiDB-lite"/>
    </source>
</evidence>
<dbReference type="InParanoid" id="I3EH36"/>
<dbReference type="Pfam" id="PF17207">
    <property type="entry name" value="MCM_OB"/>
    <property type="match status" value="1"/>
</dbReference>
<gene>
    <name evidence="8" type="ORF">NEQG_01223</name>
</gene>
<dbReference type="HOGENOM" id="CLU_000995_7_2_1"/>
<accession>I3EH36</accession>
<dbReference type="GO" id="GO:0000724">
    <property type="term" value="P:double-strand break repair via homologous recombination"/>
    <property type="evidence" value="ECO:0007669"/>
    <property type="project" value="TreeGrafter"/>
</dbReference>
<dbReference type="SUPFAM" id="SSF52540">
    <property type="entry name" value="P-loop containing nucleoside triphosphate hydrolases"/>
    <property type="match status" value="1"/>
</dbReference>
<protein>
    <recommendedName>
        <fullName evidence="1">DNA helicase</fullName>
        <ecNumber evidence="1">3.6.4.12</ecNumber>
    </recommendedName>
</protein>
<feature type="region of interest" description="Disordered" evidence="6">
    <location>
        <begin position="1"/>
        <end position="29"/>
    </location>
</feature>
<dbReference type="OrthoDB" id="6274823at2759"/>
<comment type="similarity">
    <text evidence="5">Belongs to the MCM family.</text>
</comment>
<dbReference type="Gene3D" id="3.40.50.300">
    <property type="entry name" value="P-loop containing nucleotide triphosphate hydrolases"/>
    <property type="match status" value="1"/>
</dbReference>
<dbReference type="EC" id="3.6.4.12" evidence="1"/>